<keyword evidence="3" id="KW-1185">Reference proteome</keyword>
<proteinExistence type="predicted"/>
<dbReference type="EMBL" id="FJUW01000010">
    <property type="protein sequence ID" value="CZS95487.1"/>
    <property type="molecule type" value="Genomic_DNA"/>
</dbReference>
<reference evidence="3" key="1">
    <citation type="submission" date="2016-03" db="EMBL/GenBank/DDBJ databases">
        <authorList>
            <person name="Ploux O."/>
        </authorList>
    </citation>
    <scope>NUCLEOTIDE SEQUENCE [LARGE SCALE GENOMIC DNA]</scope>
    <source>
        <strain evidence="3">UK7</strain>
    </source>
</reference>
<comment type="caution">
    <text evidence="2">The sequence shown here is derived from an EMBL/GenBank/DDBJ whole genome shotgun (WGS) entry which is preliminary data.</text>
</comment>
<sequence length="117" mass="13380">MKDQFSSFSYSPLEGGNAIRLLIVDTSKQGSEIYCRLIHTALSECHDDIFKHYTALSYVRGDVSQKRAISVNSQIFHVTHSLFDALHDLRHEEQALRLWADAICIDQLNLDERSTQV</sequence>
<dbReference type="PANTHER" id="PTHR24148">
    <property type="entry name" value="ANKYRIN REPEAT DOMAIN-CONTAINING PROTEIN 39 HOMOLOG-RELATED"/>
    <property type="match status" value="1"/>
</dbReference>
<accession>A0A1E1KBP4</accession>
<dbReference type="PANTHER" id="PTHR24148:SF73">
    <property type="entry name" value="HET DOMAIN PROTEIN (AFU_ORTHOLOGUE AFUA_8G01020)"/>
    <property type="match status" value="1"/>
</dbReference>
<dbReference type="AlphaFoldDB" id="A0A1E1KBP4"/>
<dbReference type="Proteomes" id="UP000178129">
    <property type="component" value="Unassembled WGS sequence"/>
</dbReference>
<name>A0A1E1KBP4_9HELO</name>
<organism evidence="2 3">
    <name type="scientific">Rhynchosporium graminicola</name>
    <dbReference type="NCBI Taxonomy" id="2792576"/>
    <lineage>
        <taxon>Eukaryota</taxon>
        <taxon>Fungi</taxon>
        <taxon>Dikarya</taxon>
        <taxon>Ascomycota</taxon>
        <taxon>Pezizomycotina</taxon>
        <taxon>Leotiomycetes</taxon>
        <taxon>Helotiales</taxon>
        <taxon>Ploettnerulaceae</taxon>
        <taxon>Rhynchosporium</taxon>
    </lineage>
</organism>
<evidence type="ECO:0000313" key="3">
    <source>
        <dbReference type="Proteomes" id="UP000178129"/>
    </source>
</evidence>
<dbReference type="InterPro" id="IPR052895">
    <property type="entry name" value="HetReg/Transcr_Mod"/>
</dbReference>
<evidence type="ECO:0000313" key="2">
    <source>
        <dbReference type="EMBL" id="CZS95487.1"/>
    </source>
</evidence>
<dbReference type="InParanoid" id="A0A1E1KBP4"/>
<protein>
    <recommendedName>
        <fullName evidence="1">Heterokaryon incompatibility domain-containing protein</fullName>
    </recommendedName>
</protein>
<dbReference type="Pfam" id="PF06985">
    <property type="entry name" value="HET"/>
    <property type="match status" value="1"/>
</dbReference>
<gene>
    <name evidence="2" type="ORF">RCO7_14374</name>
</gene>
<feature type="domain" description="Heterokaryon incompatibility" evidence="1">
    <location>
        <begin position="53"/>
        <end position="117"/>
    </location>
</feature>
<dbReference type="InterPro" id="IPR010730">
    <property type="entry name" value="HET"/>
</dbReference>
<evidence type="ECO:0000259" key="1">
    <source>
        <dbReference type="Pfam" id="PF06985"/>
    </source>
</evidence>